<evidence type="ECO:0000313" key="1">
    <source>
        <dbReference type="EMBL" id="VYS88561.1"/>
    </source>
</evidence>
<sequence>MNILTLMNVIFYYGLSCEGTKQRNVTETELRIIQIYLFKSNKSRKNSLIIQTDAPKNKIRTCLRNGYSLSLLSMDCGIKNIVNNLQEMGYIVRILYAPNGKFDKIKRFSCKEKYNLADYDMKYVLYHEKVVMELYNKVFCQNLKNPKSLTLEILEGTANQLGIFAIEINQFCILTDDATRFSLGYRDFRKIVNYYGYRIYRKTTASGDECYRFVFSEKLWEHYN</sequence>
<name>A0A6N2S8G2_ANAHA</name>
<dbReference type="EMBL" id="CACRSX010000018">
    <property type="protein sequence ID" value="VYS88561.1"/>
    <property type="molecule type" value="Genomic_DNA"/>
</dbReference>
<gene>
    <name evidence="1" type="ORF">AHLFYP4_00776</name>
</gene>
<organism evidence="1">
    <name type="scientific">Anaerostipes hadrus</name>
    <dbReference type="NCBI Taxonomy" id="649756"/>
    <lineage>
        <taxon>Bacteria</taxon>
        <taxon>Bacillati</taxon>
        <taxon>Bacillota</taxon>
        <taxon>Clostridia</taxon>
        <taxon>Lachnospirales</taxon>
        <taxon>Lachnospiraceae</taxon>
        <taxon>Anaerostipes</taxon>
    </lineage>
</organism>
<proteinExistence type="predicted"/>
<dbReference type="AlphaFoldDB" id="A0A6N2S8G2"/>
<reference evidence="1" key="1">
    <citation type="submission" date="2019-11" db="EMBL/GenBank/DDBJ databases">
        <authorList>
            <person name="Feng L."/>
        </authorList>
    </citation>
    <scope>NUCLEOTIDE SEQUENCE</scope>
    <source>
        <strain evidence="1">AhadrusLFYP4</strain>
    </source>
</reference>
<protein>
    <submittedName>
        <fullName evidence="1">Uncharacterized protein</fullName>
    </submittedName>
</protein>
<accession>A0A6N2S8G2</accession>